<sequence length="163" mass="18255">MKKPVLVSNSEEPGGSTQSISANVSHTSNSKKSPNNSSPTEPSSHISLANEKGLIDGAYNCLFHFDPEKSKETLLIVFRCIGRKLAERRYNMNLSQKELGKRAGVSTSYISKIECGRNCSGITLQILWTIAHAVNFQLGELFSISLKDIERLYYYDKCDYQNR</sequence>
<dbReference type="Gene3D" id="1.10.260.40">
    <property type="entry name" value="lambda repressor-like DNA-binding domains"/>
    <property type="match status" value="1"/>
</dbReference>
<name>A0ABS2GIT0_9FIRM</name>
<feature type="region of interest" description="Disordered" evidence="2">
    <location>
        <begin position="1"/>
        <end position="46"/>
    </location>
</feature>
<reference evidence="4 5" key="1">
    <citation type="journal article" date="2021" name="Sci. Rep.">
        <title>The distribution of antibiotic resistance genes in chicken gut microbiota commensals.</title>
        <authorList>
            <person name="Juricova H."/>
            <person name="Matiasovicova J."/>
            <person name="Kubasova T."/>
            <person name="Cejkova D."/>
            <person name="Rychlik I."/>
        </authorList>
    </citation>
    <scope>NUCLEOTIDE SEQUENCE [LARGE SCALE GENOMIC DNA]</scope>
    <source>
        <strain evidence="4 5">An537</strain>
    </source>
</reference>
<keyword evidence="5" id="KW-1185">Reference proteome</keyword>
<dbReference type="SMART" id="SM00530">
    <property type="entry name" value="HTH_XRE"/>
    <property type="match status" value="1"/>
</dbReference>
<organism evidence="4 5">
    <name type="scientific">Veillonella magna</name>
    <dbReference type="NCBI Taxonomy" id="464322"/>
    <lineage>
        <taxon>Bacteria</taxon>
        <taxon>Bacillati</taxon>
        <taxon>Bacillota</taxon>
        <taxon>Negativicutes</taxon>
        <taxon>Veillonellales</taxon>
        <taxon>Veillonellaceae</taxon>
        <taxon>Veillonella</taxon>
    </lineage>
</organism>
<evidence type="ECO:0000313" key="4">
    <source>
        <dbReference type="EMBL" id="MBM6913225.1"/>
    </source>
</evidence>
<dbReference type="InterPro" id="IPR050807">
    <property type="entry name" value="TransReg_Diox_bact_type"/>
</dbReference>
<dbReference type="EMBL" id="JACJLA010000014">
    <property type="protein sequence ID" value="MBM6913225.1"/>
    <property type="molecule type" value="Genomic_DNA"/>
</dbReference>
<dbReference type="RefSeq" id="WP_205088183.1">
    <property type="nucleotide sequence ID" value="NZ_JACJLA010000014.1"/>
</dbReference>
<dbReference type="PANTHER" id="PTHR46797">
    <property type="entry name" value="HTH-TYPE TRANSCRIPTIONAL REGULATOR"/>
    <property type="match status" value="1"/>
</dbReference>
<accession>A0ABS2GIT0</accession>
<evidence type="ECO:0000256" key="1">
    <source>
        <dbReference type="ARBA" id="ARBA00023125"/>
    </source>
</evidence>
<proteinExistence type="predicted"/>
<evidence type="ECO:0000259" key="3">
    <source>
        <dbReference type="PROSITE" id="PS50943"/>
    </source>
</evidence>
<keyword evidence="1" id="KW-0238">DNA-binding</keyword>
<feature type="compositionally biased region" description="Low complexity" evidence="2">
    <location>
        <begin position="25"/>
        <end position="45"/>
    </location>
</feature>
<protein>
    <submittedName>
        <fullName evidence="4">Helix-turn-helix transcriptional regulator</fullName>
    </submittedName>
</protein>
<dbReference type="PROSITE" id="PS50943">
    <property type="entry name" value="HTH_CROC1"/>
    <property type="match status" value="1"/>
</dbReference>
<dbReference type="PANTHER" id="PTHR46797:SF1">
    <property type="entry name" value="METHYLPHOSPHONATE SYNTHASE"/>
    <property type="match status" value="1"/>
</dbReference>
<comment type="caution">
    <text evidence="4">The sequence shown here is derived from an EMBL/GenBank/DDBJ whole genome shotgun (WGS) entry which is preliminary data.</text>
</comment>
<dbReference type="SUPFAM" id="SSF47413">
    <property type="entry name" value="lambda repressor-like DNA-binding domains"/>
    <property type="match status" value="1"/>
</dbReference>
<feature type="compositionally biased region" description="Polar residues" evidence="2">
    <location>
        <begin position="7"/>
        <end position="24"/>
    </location>
</feature>
<dbReference type="InterPro" id="IPR001387">
    <property type="entry name" value="Cro/C1-type_HTH"/>
</dbReference>
<dbReference type="CDD" id="cd00093">
    <property type="entry name" value="HTH_XRE"/>
    <property type="match status" value="1"/>
</dbReference>
<gene>
    <name evidence="4" type="ORF">H6A01_07815</name>
</gene>
<dbReference type="InterPro" id="IPR010982">
    <property type="entry name" value="Lambda_DNA-bd_dom_sf"/>
</dbReference>
<evidence type="ECO:0000313" key="5">
    <source>
        <dbReference type="Proteomes" id="UP000707138"/>
    </source>
</evidence>
<feature type="domain" description="HTH cro/C1-type" evidence="3">
    <location>
        <begin position="85"/>
        <end position="141"/>
    </location>
</feature>
<dbReference type="Proteomes" id="UP000707138">
    <property type="component" value="Unassembled WGS sequence"/>
</dbReference>
<evidence type="ECO:0000256" key="2">
    <source>
        <dbReference type="SAM" id="MobiDB-lite"/>
    </source>
</evidence>
<dbReference type="Pfam" id="PF01381">
    <property type="entry name" value="HTH_3"/>
    <property type="match status" value="1"/>
</dbReference>